<dbReference type="InterPro" id="IPR029480">
    <property type="entry name" value="Transpos_assoc"/>
</dbReference>
<dbReference type="EMBL" id="JADFTS010000002">
    <property type="protein sequence ID" value="KAF9620900.1"/>
    <property type="molecule type" value="Genomic_DNA"/>
</dbReference>
<accession>A0A835IKZ5</accession>
<dbReference type="Proteomes" id="UP000631114">
    <property type="component" value="Unassembled WGS sequence"/>
</dbReference>
<dbReference type="Pfam" id="PF13963">
    <property type="entry name" value="Transpos_assoc"/>
    <property type="match status" value="1"/>
</dbReference>
<protein>
    <recommendedName>
        <fullName evidence="1">Transposase-associated domain-containing protein</fullName>
    </recommendedName>
</protein>
<keyword evidence="3" id="KW-1185">Reference proteome</keyword>
<comment type="caution">
    <text evidence="2">The sequence shown here is derived from an EMBL/GenBank/DDBJ whole genome shotgun (WGS) entry which is preliminary data.</text>
</comment>
<evidence type="ECO:0000259" key="1">
    <source>
        <dbReference type="Pfam" id="PF13963"/>
    </source>
</evidence>
<feature type="domain" description="Transposase-associated" evidence="1">
    <location>
        <begin position="14"/>
        <end position="54"/>
    </location>
</feature>
<name>A0A835IKZ5_9MAGN</name>
<sequence>MKFAKGHLGVFDWYLCSCLNYRNVGGGKTYEVVKEHLICVGIMTSYTTWYYHGEPINDVEPDQERSNAYASGKNVEEQPRMLNLVNDALMRAQPKGLDACMNELGSDRDTHAERR</sequence>
<evidence type="ECO:0000313" key="2">
    <source>
        <dbReference type="EMBL" id="KAF9620900.1"/>
    </source>
</evidence>
<evidence type="ECO:0000313" key="3">
    <source>
        <dbReference type="Proteomes" id="UP000631114"/>
    </source>
</evidence>
<reference evidence="2 3" key="1">
    <citation type="submission" date="2020-10" db="EMBL/GenBank/DDBJ databases">
        <title>The Coptis chinensis genome and diversification of protoberbering-type alkaloids.</title>
        <authorList>
            <person name="Wang B."/>
            <person name="Shu S."/>
            <person name="Song C."/>
            <person name="Liu Y."/>
        </authorList>
    </citation>
    <scope>NUCLEOTIDE SEQUENCE [LARGE SCALE GENOMIC DNA]</scope>
    <source>
        <strain evidence="2">HL-2020</strain>
        <tissue evidence="2">Leaf</tissue>
    </source>
</reference>
<dbReference type="AlphaFoldDB" id="A0A835IKZ5"/>
<proteinExistence type="predicted"/>
<organism evidence="2 3">
    <name type="scientific">Coptis chinensis</name>
    <dbReference type="NCBI Taxonomy" id="261450"/>
    <lineage>
        <taxon>Eukaryota</taxon>
        <taxon>Viridiplantae</taxon>
        <taxon>Streptophyta</taxon>
        <taxon>Embryophyta</taxon>
        <taxon>Tracheophyta</taxon>
        <taxon>Spermatophyta</taxon>
        <taxon>Magnoliopsida</taxon>
        <taxon>Ranunculales</taxon>
        <taxon>Ranunculaceae</taxon>
        <taxon>Coptidoideae</taxon>
        <taxon>Coptis</taxon>
    </lineage>
</organism>
<dbReference type="OrthoDB" id="1932595at2759"/>
<gene>
    <name evidence="2" type="ORF">IFM89_015297</name>
</gene>